<dbReference type="UniPathway" id="UPA00143"/>
<dbReference type="EC" id="2.3.2.27" evidence="11"/>
<proteinExistence type="predicted"/>
<keyword evidence="5 11" id="KW-0479">Metal-binding</keyword>
<evidence type="ECO:0000256" key="12">
    <source>
        <dbReference type="SAM" id="MobiDB-lite"/>
    </source>
</evidence>
<keyword evidence="4 11" id="KW-0808">Transferase</keyword>
<name>A0A6A2Z4E7_HIBSY</name>
<comment type="function">
    <text evidence="11">E3 ubiquitin-protein ligase.</text>
</comment>
<evidence type="ECO:0000256" key="9">
    <source>
        <dbReference type="ARBA" id="ARBA00023136"/>
    </source>
</evidence>
<dbReference type="Gene3D" id="3.30.40.10">
    <property type="entry name" value="Zinc/RING finger domain, C3HC4 (zinc finger)"/>
    <property type="match status" value="1"/>
</dbReference>
<keyword evidence="6 10" id="KW-0863">Zinc-finger</keyword>
<keyword evidence="7 11" id="KW-0833">Ubl conjugation pathway</keyword>
<dbReference type="SUPFAM" id="SSF57850">
    <property type="entry name" value="RING/U-box"/>
    <property type="match status" value="1"/>
</dbReference>
<feature type="transmembrane region" description="Helical" evidence="11">
    <location>
        <begin position="217"/>
        <end position="235"/>
    </location>
</feature>
<protein>
    <recommendedName>
        <fullName evidence="11">E3 ubiquitin-protein ligase RMA</fullName>
        <ecNumber evidence="11">2.3.2.27</ecNumber>
    </recommendedName>
    <alternativeName>
        <fullName evidence="11">Protein RING membrane-anchor</fullName>
    </alternativeName>
    <alternativeName>
        <fullName evidence="11">RING-type E3 ubiquitin transferase RMA</fullName>
    </alternativeName>
</protein>
<gene>
    <name evidence="14" type="ORF">F3Y22_tig00111027pilonHSYRG00311</name>
</gene>
<dbReference type="InterPro" id="IPR018957">
    <property type="entry name" value="Znf_C3HC4_RING-type"/>
</dbReference>
<evidence type="ECO:0000259" key="13">
    <source>
        <dbReference type="PROSITE" id="PS50089"/>
    </source>
</evidence>
<dbReference type="EMBL" id="VEPZ02001209">
    <property type="protein sequence ID" value="KAE8686864.1"/>
    <property type="molecule type" value="Genomic_DNA"/>
</dbReference>
<dbReference type="Pfam" id="PF00097">
    <property type="entry name" value="zf-C3HC4"/>
    <property type="match status" value="1"/>
</dbReference>
<comment type="catalytic activity">
    <reaction evidence="1 11">
        <text>S-ubiquitinyl-[E2 ubiquitin-conjugating enzyme]-L-cysteine + [acceptor protein]-L-lysine = [E2 ubiquitin-conjugating enzyme]-L-cysteine + N(6)-ubiquitinyl-[acceptor protein]-L-lysine.</text>
        <dbReference type="EC" id="2.3.2.27"/>
    </reaction>
</comment>
<evidence type="ECO:0000256" key="4">
    <source>
        <dbReference type="ARBA" id="ARBA00022679"/>
    </source>
</evidence>
<dbReference type="SMART" id="SM00184">
    <property type="entry name" value="RING"/>
    <property type="match status" value="1"/>
</dbReference>
<dbReference type="GO" id="GO:0016567">
    <property type="term" value="P:protein ubiquitination"/>
    <property type="evidence" value="ECO:0007669"/>
    <property type="project" value="UniProtKB-UniPathway"/>
</dbReference>
<feature type="domain" description="RING-type" evidence="13">
    <location>
        <begin position="36"/>
        <end position="80"/>
    </location>
</feature>
<evidence type="ECO:0000313" key="15">
    <source>
        <dbReference type="Proteomes" id="UP000436088"/>
    </source>
</evidence>
<dbReference type="GO" id="GO:0008270">
    <property type="term" value="F:zinc ion binding"/>
    <property type="evidence" value="ECO:0007669"/>
    <property type="project" value="UniProtKB-KW"/>
</dbReference>
<evidence type="ECO:0000256" key="6">
    <source>
        <dbReference type="ARBA" id="ARBA00022771"/>
    </source>
</evidence>
<feature type="compositionally biased region" description="Polar residues" evidence="12">
    <location>
        <begin position="123"/>
        <end position="138"/>
    </location>
</feature>
<keyword evidence="11" id="KW-0812">Transmembrane</keyword>
<comment type="caution">
    <text evidence="14">The sequence shown here is derived from an EMBL/GenBank/DDBJ whole genome shotgun (WGS) entry which is preliminary data.</text>
</comment>
<evidence type="ECO:0000256" key="2">
    <source>
        <dbReference type="ARBA" id="ARBA00004308"/>
    </source>
</evidence>
<dbReference type="PANTHER" id="PTHR12313">
    <property type="entry name" value="E3 UBIQUITIN-PROTEIN LIGASE RNF5-RELATED"/>
    <property type="match status" value="1"/>
</dbReference>
<dbReference type="InterPro" id="IPR045103">
    <property type="entry name" value="RNF5/RNF185-like"/>
</dbReference>
<evidence type="ECO:0000313" key="14">
    <source>
        <dbReference type="EMBL" id="KAE8686864.1"/>
    </source>
</evidence>
<dbReference type="InterPro" id="IPR017907">
    <property type="entry name" value="Znf_RING_CS"/>
</dbReference>
<keyword evidence="11" id="KW-1133">Transmembrane helix</keyword>
<dbReference type="Proteomes" id="UP000436088">
    <property type="component" value="Unassembled WGS sequence"/>
</dbReference>
<keyword evidence="9 11" id="KW-0472">Membrane</keyword>
<comment type="subcellular location">
    <subcellularLocation>
        <location evidence="2">Endomembrane system</location>
    </subcellularLocation>
    <subcellularLocation>
        <location evidence="11">Endoplasmic reticulum membrane</location>
        <topology evidence="11">Single-pass type IV membrane protein</topology>
    </subcellularLocation>
</comment>
<dbReference type="GO" id="GO:0006511">
    <property type="term" value="P:ubiquitin-dependent protein catabolic process"/>
    <property type="evidence" value="ECO:0007669"/>
    <property type="project" value="UniProtKB-UniRule"/>
</dbReference>
<keyword evidence="11" id="KW-0256">Endoplasmic reticulum</keyword>
<dbReference type="GO" id="GO:0005789">
    <property type="term" value="C:endoplasmic reticulum membrane"/>
    <property type="evidence" value="ECO:0007669"/>
    <property type="project" value="UniProtKB-SubCell"/>
</dbReference>
<dbReference type="PROSITE" id="PS00518">
    <property type="entry name" value="ZF_RING_1"/>
    <property type="match status" value="1"/>
</dbReference>
<evidence type="ECO:0000256" key="10">
    <source>
        <dbReference type="PROSITE-ProRule" id="PRU00175"/>
    </source>
</evidence>
<organism evidence="14 15">
    <name type="scientific">Hibiscus syriacus</name>
    <name type="common">Rose of Sharon</name>
    <dbReference type="NCBI Taxonomy" id="106335"/>
    <lineage>
        <taxon>Eukaryota</taxon>
        <taxon>Viridiplantae</taxon>
        <taxon>Streptophyta</taxon>
        <taxon>Embryophyta</taxon>
        <taxon>Tracheophyta</taxon>
        <taxon>Spermatophyta</taxon>
        <taxon>Magnoliopsida</taxon>
        <taxon>eudicotyledons</taxon>
        <taxon>Gunneridae</taxon>
        <taxon>Pentapetalae</taxon>
        <taxon>rosids</taxon>
        <taxon>malvids</taxon>
        <taxon>Malvales</taxon>
        <taxon>Malvaceae</taxon>
        <taxon>Malvoideae</taxon>
        <taxon>Hibiscus</taxon>
    </lineage>
</organism>
<keyword evidence="8 11" id="KW-0862">Zinc</keyword>
<dbReference type="GO" id="GO:0061630">
    <property type="term" value="F:ubiquitin protein ligase activity"/>
    <property type="evidence" value="ECO:0007669"/>
    <property type="project" value="UniProtKB-UniRule"/>
</dbReference>
<accession>A0A6A2Z4E7</accession>
<evidence type="ECO:0000256" key="3">
    <source>
        <dbReference type="ARBA" id="ARBA00004906"/>
    </source>
</evidence>
<reference evidence="14" key="1">
    <citation type="submission" date="2019-09" db="EMBL/GenBank/DDBJ databases">
        <title>Draft genome information of white flower Hibiscus syriacus.</title>
        <authorList>
            <person name="Kim Y.-M."/>
        </authorList>
    </citation>
    <scope>NUCLEOTIDE SEQUENCE [LARGE SCALE GENOMIC DNA]</scope>
    <source>
        <strain evidence="14">YM2019G1</strain>
    </source>
</reference>
<dbReference type="AlphaFoldDB" id="A0A6A2Z4E7"/>
<dbReference type="InterPro" id="IPR001841">
    <property type="entry name" value="Znf_RING"/>
</dbReference>
<evidence type="ECO:0000256" key="7">
    <source>
        <dbReference type="ARBA" id="ARBA00022786"/>
    </source>
</evidence>
<evidence type="ECO:0000256" key="11">
    <source>
        <dbReference type="RuleBase" id="RU369090"/>
    </source>
</evidence>
<dbReference type="CDD" id="cd16745">
    <property type="entry name" value="RING-HC_AtRMA-like"/>
    <property type="match status" value="1"/>
</dbReference>
<sequence length="236" mass="26421">MATEQCLEGKDCLEKWKDSPGVVAVSDDNPLRGFDCNICLDSVQDPVVTLCGHLYCWPCIYKWLHFEKQDQKQQECPVCKAEVSDTALIPLYGRGVTTKESTTETPRLDTDIPKRPLGPTCGAGTTQRSPNSTGNPQFQHQVYYPQQDSYPASPALSPGGTTTINVPDPVIRMFSEMVYTSVFGDTVLDFYTYPNSYNLARISSPRIGRHVMQAEKSLGRISFFLFCCLFFCLLLF</sequence>
<comment type="pathway">
    <text evidence="3 11">Protein modification; protein ubiquitination.</text>
</comment>
<comment type="domain">
    <text evidence="11">The RING-type zinc finger domain is responsible for E3 ligase activity.</text>
</comment>
<dbReference type="OrthoDB" id="6270329at2759"/>
<dbReference type="InterPro" id="IPR013083">
    <property type="entry name" value="Znf_RING/FYVE/PHD"/>
</dbReference>
<dbReference type="PROSITE" id="PS50089">
    <property type="entry name" value="ZF_RING_2"/>
    <property type="match status" value="1"/>
</dbReference>
<evidence type="ECO:0000256" key="1">
    <source>
        <dbReference type="ARBA" id="ARBA00000900"/>
    </source>
</evidence>
<evidence type="ECO:0000256" key="8">
    <source>
        <dbReference type="ARBA" id="ARBA00022833"/>
    </source>
</evidence>
<evidence type="ECO:0000256" key="5">
    <source>
        <dbReference type="ARBA" id="ARBA00022723"/>
    </source>
</evidence>
<feature type="region of interest" description="Disordered" evidence="12">
    <location>
        <begin position="97"/>
        <end position="138"/>
    </location>
</feature>
<keyword evidence="15" id="KW-1185">Reference proteome</keyword>